<reference evidence="3" key="1">
    <citation type="journal article" date="2014" name="Int. J. Syst. Evol. Microbiol.">
        <title>Complete genome sequence of Corynebacterium casei LMG S-19264T (=DSM 44701T), isolated from a smear-ripened cheese.</title>
        <authorList>
            <consortium name="US DOE Joint Genome Institute (JGI-PGF)"/>
            <person name="Walter F."/>
            <person name="Albersmeier A."/>
            <person name="Kalinowski J."/>
            <person name="Ruckert C."/>
        </authorList>
    </citation>
    <scope>NUCLEOTIDE SEQUENCE</scope>
    <source>
        <strain evidence="3">KCTC 12344</strain>
    </source>
</reference>
<dbReference type="EMBL" id="BMWW01000001">
    <property type="protein sequence ID" value="GGY75925.1"/>
    <property type="molecule type" value="Genomic_DNA"/>
</dbReference>
<dbReference type="EMBL" id="CP038026">
    <property type="protein sequence ID" value="QBQ36346.1"/>
    <property type="molecule type" value="Genomic_DNA"/>
</dbReference>
<evidence type="ECO:0000259" key="2">
    <source>
        <dbReference type="Pfam" id="PF00817"/>
    </source>
</evidence>
<dbReference type="PANTHER" id="PTHR35369:SF2">
    <property type="entry name" value="BLR3025 PROTEIN"/>
    <property type="match status" value="1"/>
</dbReference>
<evidence type="ECO:0000313" key="5">
    <source>
        <dbReference type="Proteomes" id="UP000294359"/>
    </source>
</evidence>
<dbReference type="SUPFAM" id="SSF56672">
    <property type="entry name" value="DNA/RNA polymerases"/>
    <property type="match status" value="1"/>
</dbReference>
<evidence type="ECO:0000313" key="6">
    <source>
        <dbReference type="Proteomes" id="UP000619512"/>
    </source>
</evidence>
<accession>A0A4P7BCG2</accession>
<evidence type="ECO:0000313" key="4">
    <source>
        <dbReference type="EMBL" id="QBQ36346.1"/>
    </source>
</evidence>
<dbReference type="InterPro" id="IPR050356">
    <property type="entry name" value="SulA_CellDiv_inhibitor"/>
</dbReference>
<gene>
    <name evidence="4" type="ORF">E1742_09380</name>
    <name evidence="3" type="ORF">GCM10007388_05620</name>
</gene>
<dbReference type="PANTHER" id="PTHR35369">
    <property type="entry name" value="BLR3025 PROTEIN-RELATED"/>
    <property type="match status" value="1"/>
</dbReference>
<keyword evidence="1" id="KW-0227">DNA damage</keyword>
<keyword evidence="5" id="KW-1185">Reference proteome</keyword>
<dbReference type="OrthoDB" id="625722at2"/>
<dbReference type="GO" id="GO:0006281">
    <property type="term" value="P:DNA repair"/>
    <property type="evidence" value="ECO:0007669"/>
    <property type="project" value="InterPro"/>
</dbReference>
<feature type="domain" description="UmuC" evidence="2">
    <location>
        <begin position="28"/>
        <end position="145"/>
    </location>
</feature>
<dbReference type="InterPro" id="IPR043502">
    <property type="entry name" value="DNA/RNA_pol_sf"/>
</dbReference>
<name>A0A4P7BCG2_9BURK</name>
<sequence>MRLWIGLHLPRLPLEVFCPRWSDDVGTAVLEHEVVLAVSSLAARAGVRPGMRRGGALMLAPEIALHERAPVQEAEALHAVAMALLQYTPQVTEGEEATLLLDVGASLRLFGGIRRLCALVRDSLRALGFTAVLGVAPTARGAWLLARSGAGRSLTIEKMERRLQGLPVSLLLPARPYLAWLEGIGCLTVGNLMQLPRPGLQRRCGRALLDVLDAARGHTAEMFRWIEAPPSFRAKLELFGRIEDADLLLAGARRLLQQMTGWLCARQFAVERISLLLEHERGRVARPPTAIDIMLAEAVWRDDHLVRLLKEKLGKLVLDAPVIGLCLEALQVKPMAPHSDSLFPEPGGSKEDRLRLFELLVARLGADNVLQAVPRADHRPEYANGWAPVQEKVRPADVAAALPPGSLPRPAWLLAKPIALLVRDHRPFYCSPLRMVSSAERIEAGWWGETQTRDYFIAQGEDNAHYWVYRERLTGTEEDSEPRWYLHGLFG</sequence>
<dbReference type="AlphaFoldDB" id="A0A4P7BCG2"/>
<dbReference type="Pfam" id="PF00817">
    <property type="entry name" value="IMS"/>
    <property type="match status" value="1"/>
</dbReference>
<reference evidence="4 5" key="2">
    <citation type="submission" date="2019-03" db="EMBL/GenBank/DDBJ databases">
        <title>Draft Genome Sequences of Six Type Strains of the Genus Massilia.</title>
        <authorList>
            <person name="Miess H."/>
            <person name="Frediansyhah A."/>
            <person name="Gross H."/>
        </authorList>
    </citation>
    <scope>NUCLEOTIDE SEQUENCE [LARGE SCALE GENOMIC DNA]</scope>
    <source>
        <strain evidence="4 5">DSM 17505</strain>
    </source>
</reference>
<dbReference type="Proteomes" id="UP000619512">
    <property type="component" value="Unassembled WGS sequence"/>
</dbReference>
<dbReference type="RefSeq" id="WP_134384630.1">
    <property type="nucleotide sequence ID" value="NZ_BMWW01000001.1"/>
</dbReference>
<evidence type="ECO:0000313" key="3">
    <source>
        <dbReference type="EMBL" id="GGY75925.1"/>
    </source>
</evidence>
<protein>
    <submittedName>
        <fullName evidence="4">DNA polymerase Y family protein</fullName>
    </submittedName>
</protein>
<dbReference type="InterPro" id="IPR001126">
    <property type="entry name" value="UmuC"/>
</dbReference>
<organism evidence="3 6">
    <name type="scientific">Pseudoduganella plicata</name>
    <dbReference type="NCBI Taxonomy" id="321984"/>
    <lineage>
        <taxon>Bacteria</taxon>
        <taxon>Pseudomonadati</taxon>
        <taxon>Pseudomonadota</taxon>
        <taxon>Betaproteobacteria</taxon>
        <taxon>Burkholderiales</taxon>
        <taxon>Oxalobacteraceae</taxon>
        <taxon>Telluria group</taxon>
        <taxon>Pseudoduganella</taxon>
    </lineage>
</organism>
<dbReference type="CDD" id="cd03468">
    <property type="entry name" value="PolY_like"/>
    <property type="match status" value="1"/>
</dbReference>
<reference evidence="3" key="3">
    <citation type="submission" date="2022-12" db="EMBL/GenBank/DDBJ databases">
        <authorList>
            <person name="Sun Q."/>
            <person name="Kim S."/>
        </authorList>
    </citation>
    <scope>NUCLEOTIDE SEQUENCE</scope>
    <source>
        <strain evidence="3">KCTC 12344</strain>
    </source>
</reference>
<dbReference type="Proteomes" id="UP000294359">
    <property type="component" value="Chromosome"/>
</dbReference>
<evidence type="ECO:0000256" key="1">
    <source>
        <dbReference type="ARBA" id="ARBA00022763"/>
    </source>
</evidence>
<proteinExistence type="predicted"/>